<accession>A0ACC0BAB3</accession>
<sequence>MTRFWTDCWLGSGYLKDAYVQPIPSSMPGDRACDYWLSNWYLLALEEDSPKFELSISRKFISKEVYDLLPRDGLEEALLRKCGKSFFQDNVTNNFFSVDNMVHWIN</sequence>
<organism evidence="1 2">
    <name type="scientific">Catharanthus roseus</name>
    <name type="common">Madagascar periwinkle</name>
    <name type="synonym">Vinca rosea</name>
    <dbReference type="NCBI Taxonomy" id="4058"/>
    <lineage>
        <taxon>Eukaryota</taxon>
        <taxon>Viridiplantae</taxon>
        <taxon>Streptophyta</taxon>
        <taxon>Embryophyta</taxon>
        <taxon>Tracheophyta</taxon>
        <taxon>Spermatophyta</taxon>
        <taxon>Magnoliopsida</taxon>
        <taxon>eudicotyledons</taxon>
        <taxon>Gunneridae</taxon>
        <taxon>Pentapetalae</taxon>
        <taxon>asterids</taxon>
        <taxon>lamiids</taxon>
        <taxon>Gentianales</taxon>
        <taxon>Apocynaceae</taxon>
        <taxon>Rauvolfioideae</taxon>
        <taxon>Vinceae</taxon>
        <taxon>Catharanthinae</taxon>
        <taxon>Catharanthus</taxon>
    </lineage>
</organism>
<dbReference type="EMBL" id="CM044704">
    <property type="protein sequence ID" value="KAI5669590.1"/>
    <property type="molecule type" value="Genomic_DNA"/>
</dbReference>
<reference evidence="2" key="1">
    <citation type="journal article" date="2023" name="Nat. Plants">
        <title>Single-cell RNA sequencing provides a high-resolution roadmap for understanding the multicellular compartmentation of specialized metabolism.</title>
        <authorList>
            <person name="Sun S."/>
            <person name="Shen X."/>
            <person name="Li Y."/>
            <person name="Li Y."/>
            <person name="Wang S."/>
            <person name="Li R."/>
            <person name="Zhang H."/>
            <person name="Shen G."/>
            <person name="Guo B."/>
            <person name="Wei J."/>
            <person name="Xu J."/>
            <person name="St-Pierre B."/>
            <person name="Chen S."/>
            <person name="Sun C."/>
        </authorList>
    </citation>
    <scope>NUCLEOTIDE SEQUENCE [LARGE SCALE GENOMIC DNA]</scope>
</reference>
<evidence type="ECO:0000313" key="2">
    <source>
        <dbReference type="Proteomes" id="UP001060085"/>
    </source>
</evidence>
<protein>
    <submittedName>
        <fullName evidence="1">Uncharacterized protein</fullName>
    </submittedName>
</protein>
<comment type="caution">
    <text evidence="1">The sequence shown here is derived from an EMBL/GenBank/DDBJ whole genome shotgun (WGS) entry which is preliminary data.</text>
</comment>
<keyword evidence="2" id="KW-1185">Reference proteome</keyword>
<dbReference type="Proteomes" id="UP001060085">
    <property type="component" value="Linkage Group LG04"/>
</dbReference>
<proteinExistence type="predicted"/>
<gene>
    <name evidence="1" type="ORF">M9H77_19443</name>
</gene>
<evidence type="ECO:0000313" key="1">
    <source>
        <dbReference type="EMBL" id="KAI5669590.1"/>
    </source>
</evidence>
<name>A0ACC0BAB3_CATRO</name>